<feature type="region of interest" description="Disordered" evidence="1">
    <location>
        <begin position="131"/>
        <end position="150"/>
    </location>
</feature>
<keyword evidence="3" id="KW-1185">Reference proteome</keyword>
<proteinExistence type="predicted"/>
<accession>W6Q5G7</accession>
<reference evidence="2" key="1">
    <citation type="journal article" date="2014" name="Nat. Commun.">
        <title>Multiple recent horizontal transfers of a large genomic region in cheese making fungi.</title>
        <authorList>
            <person name="Cheeseman K."/>
            <person name="Ropars J."/>
            <person name="Renault P."/>
            <person name="Dupont J."/>
            <person name="Gouzy J."/>
            <person name="Branca A."/>
            <person name="Abraham A.L."/>
            <person name="Ceppi M."/>
            <person name="Conseiller E."/>
            <person name="Debuchy R."/>
            <person name="Malagnac F."/>
            <person name="Goarin A."/>
            <person name="Silar P."/>
            <person name="Lacoste S."/>
            <person name="Sallet E."/>
            <person name="Bensimon A."/>
            <person name="Giraud T."/>
            <person name="Brygoo Y."/>
        </authorList>
    </citation>
    <scope>NUCLEOTIDE SEQUENCE [LARGE SCALE GENOMIC DNA]</scope>
    <source>
        <strain evidence="2">FM164</strain>
    </source>
</reference>
<dbReference type="EMBL" id="HG792016">
    <property type="protein sequence ID" value="CDM31580.1"/>
    <property type="molecule type" value="Genomic_DNA"/>
</dbReference>
<dbReference type="AlphaFoldDB" id="W6Q5G7"/>
<dbReference type="OrthoDB" id="4177740at2759"/>
<feature type="compositionally biased region" description="Basic residues" evidence="1">
    <location>
        <begin position="131"/>
        <end position="142"/>
    </location>
</feature>
<dbReference type="Proteomes" id="UP000030686">
    <property type="component" value="Unassembled WGS sequence"/>
</dbReference>
<name>W6Q5G7_PENRF</name>
<evidence type="ECO:0000256" key="1">
    <source>
        <dbReference type="SAM" id="MobiDB-lite"/>
    </source>
</evidence>
<protein>
    <submittedName>
        <fullName evidence="2">Genomic scaffold, ProqFM164S02</fullName>
    </submittedName>
</protein>
<gene>
    <name evidence="2" type="ORF">PROQFM164_S02g001730</name>
</gene>
<organism evidence="2 3">
    <name type="scientific">Penicillium roqueforti (strain FM164)</name>
    <dbReference type="NCBI Taxonomy" id="1365484"/>
    <lineage>
        <taxon>Eukaryota</taxon>
        <taxon>Fungi</taxon>
        <taxon>Dikarya</taxon>
        <taxon>Ascomycota</taxon>
        <taxon>Pezizomycotina</taxon>
        <taxon>Eurotiomycetes</taxon>
        <taxon>Eurotiomycetidae</taxon>
        <taxon>Eurotiales</taxon>
        <taxon>Aspergillaceae</taxon>
        <taxon>Penicillium</taxon>
    </lineage>
</organism>
<evidence type="ECO:0000313" key="2">
    <source>
        <dbReference type="EMBL" id="CDM31580.1"/>
    </source>
</evidence>
<dbReference type="STRING" id="1365484.W6Q5G7"/>
<sequence length="164" mass="18861">MASSLVDPQERAHLRDKYKKAVRSIVYKLQSQSKPTYTYTELAQFRVSVQSIDPEDHTFTDSEACLFRPLTHEELETFKMDKEALPRDGYHYINEFKDTLLMLQAMFPRIASCGRELVKLPSILKSLSHGLRGRTGGRRGGGRGRGEDRSPRYRTFRIGIISSY</sequence>
<evidence type="ECO:0000313" key="3">
    <source>
        <dbReference type="Proteomes" id="UP000030686"/>
    </source>
</evidence>